<comment type="caution">
    <text evidence="1">The sequence shown here is derived from an EMBL/GenBank/DDBJ whole genome shotgun (WGS) entry which is preliminary data.</text>
</comment>
<organism evidence="1 2">
    <name type="scientific">Moraxella catarrhalis</name>
    <name type="common">Branhamella catarrhalis</name>
    <dbReference type="NCBI Taxonomy" id="480"/>
    <lineage>
        <taxon>Bacteria</taxon>
        <taxon>Pseudomonadati</taxon>
        <taxon>Pseudomonadota</taxon>
        <taxon>Gammaproteobacteria</taxon>
        <taxon>Moraxellales</taxon>
        <taxon>Moraxellaceae</taxon>
        <taxon>Moraxella</taxon>
    </lineage>
</organism>
<sequence length="42" mass="4913">MWLNDLATARHLITIITKMIKKEAILFGKILVKHFFFGINLL</sequence>
<reference evidence="1 2" key="1">
    <citation type="journal article" date="2016" name="Genome Biol. Evol.">
        <title>Comparative Genomic Analyses of the Moraxella catarrhalis Serosensitive and Seroresistant Lineages Demonstrate Their Independent Evolution.</title>
        <authorList>
            <person name="Earl J.P."/>
            <person name="de Vries S.P."/>
            <person name="Ahmed A."/>
            <person name="Powell E."/>
            <person name="Schultz M.P."/>
            <person name="Hermans P.W."/>
            <person name="Hill D.J."/>
            <person name="Zhou Z."/>
            <person name="Constantinidou C.I."/>
            <person name="Hu F.Z."/>
            <person name="Bootsma H.J."/>
            <person name="Ehrlich G.D."/>
        </authorList>
    </citation>
    <scope>NUCLEOTIDE SEQUENCE [LARGE SCALE GENOMIC DNA]</scope>
    <source>
        <strain evidence="1 2">Z7542</strain>
    </source>
</reference>
<accession>A0A198UDN3</accession>
<dbReference type="AlphaFoldDB" id="A0A198UDN3"/>
<proteinExistence type="predicted"/>
<dbReference type="EMBL" id="LXHC01000028">
    <property type="protein sequence ID" value="OAU94515.1"/>
    <property type="molecule type" value="Genomic_DNA"/>
</dbReference>
<evidence type="ECO:0000313" key="1">
    <source>
        <dbReference type="EMBL" id="OAU94515.1"/>
    </source>
</evidence>
<dbReference type="Proteomes" id="UP000078228">
    <property type="component" value="Unassembled WGS sequence"/>
</dbReference>
<protein>
    <submittedName>
        <fullName evidence="1">Uncharacterized protein</fullName>
    </submittedName>
</protein>
<name>A0A198UDN3_MORCA</name>
<gene>
    <name evidence="1" type="ORF">AO384_1872</name>
</gene>
<keyword evidence="2" id="KW-1185">Reference proteome</keyword>
<dbReference type="PATRIC" id="fig|480.235.peg.661"/>
<evidence type="ECO:0000313" key="2">
    <source>
        <dbReference type="Proteomes" id="UP000078228"/>
    </source>
</evidence>